<keyword evidence="2" id="KW-0732">Signal</keyword>
<dbReference type="GeneID" id="5231713"/>
<sequence length="298" mass="34533">MKHCTKAFILLRINQMPLGSTLFQFMLFAFLLLLPSANAIGVMIPPIKNLSKDKKSSLKNLQNCVSYETTKKDIMFVTISNVEQFTSQSLNLLILDDQGNTLRNQQDIGKFNREVELLITNLESLKSIVLEEKREEGKANSNNNVEEIAKDTKMIHVCFDNVYSDLSWSFQPRIFEFEVTVNIKNDIESTDYGMYRQYFTYLQDENSKEGQAEINAMSFEAKMLLVEMDLQTVVDKLLELDETLKLLMENEFKLRDANEEIFSGYTLISIVLCVTILVCGLLQLIYFKFYLRRKNVLR</sequence>
<evidence type="ECO:0000259" key="3">
    <source>
        <dbReference type="SMART" id="SM01190"/>
    </source>
</evidence>
<dbReference type="HOGENOM" id="CLU_947017_0_0_1"/>
<feature type="chain" id="PRO_5002680137" description="GOLD domain-containing protein" evidence="2">
    <location>
        <begin position="40"/>
        <end position="298"/>
    </location>
</feature>
<dbReference type="Pfam" id="PF01105">
    <property type="entry name" value="EMP24_GP25L"/>
    <property type="match status" value="1"/>
</dbReference>
<proteinExistence type="predicted"/>
<feature type="transmembrane region" description="Helical" evidence="1">
    <location>
        <begin position="262"/>
        <end position="287"/>
    </location>
</feature>
<dbReference type="VEuPathDB" id="FungiDB:LELG_04530"/>
<evidence type="ECO:0000256" key="1">
    <source>
        <dbReference type="SAM" id="Phobius"/>
    </source>
</evidence>
<organism evidence="4 5">
    <name type="scientific">Lodderomyces elongisporus (strain ATCC 11503 / CBS 2605 / JCM 1781 / NBRC 1676 / NRRL YB-4239)</name>
    <name type="common">Yeast</name>
    <name type="synonym">Saccharomyces elongisporus</name>
    <dbReference type="NCBI Taxonomy" id="379508"/>
    <lineage>
        <taxon>Eukaryota</taxon>
        <taxon>Fungi</taxon>
        <taxon>Dikarya</taxon>
        <taxon>Ascomycota</taxon>
        <taxon>Saccharomycotina</taxon>
        <taxon>Pichiomycetes</taxon>
        <taxon>Debaryomycetaceae</taxon>
        <taxon>Candida/Lodderomyces clade</taxon>
        <taxon>Lodderomyces</taxon>
    </lineage>
</organism>
<dbReference type="Proteomes" id="UP000001996">
    <property type="component" value="Unassembled WGS sequence"/>
</dbReference>
<dbReference type="KEGG" id="lel:PVL30_004250"/>
<keyword evidence="1" id="KW-1133">Transmembrane helix</keyword>
<evidence type="ECO:0000313" key="4">
    <source>
        <dbReference type="EMBL" id="EDK46349.1"/>
    </source>
</evidence>
<keyword evidence="1" id="KW-0812">Transmembrane</keyword>
<dbReference type="eggNOG" id="ENOG502T27P">
    <property type="taxonomic scope" value="Eukaryota"/>
</dbReference>
<feature type="domain" description="GOLD" evidence="3">
    <location>
        <begin position="39"/>
        <end position="292"/>
    </location>
</feature>
<dbReference type="SMART" id="SM01190">
    <property type="entry name" value="EMP24_GP25L"/>
    <property type="match status" value="1"/>
</dbReference>
<gene>
    <name evidence="4" type="ORF">LELG_04530</name>
</gene>
<dbReference type="InterPro" id="IPR009038">
    <property type="entry name" value="GOLD_dom"/>
</dbReference>
<feature type="signal peptide" evidence="2">
    <location>
        <begin position="1"/>
        <end position="39"/>
    </location>
</feature>
<dbReference type="InParanoid" id="A5E4J1"/>
<dbReference type="AlphaFoldDB" id="A5E4J1"/>
<evidence type="ECO:0000313" key="5">
    <source>
        <dbReference type="Proteomes" id="UP000001996"/>
    </source>
</evidence>
<dbReference type="OMA" id="LVYICFD"/>
<keyword evidence="1" id="KW-0472">Membrane</keyword>
<evidence type="ECO:0000256" key="2">
    <source>
        <dbReference type="SAM" id="SignalP"/>
    </source>
</evidence>
<name>A5E4J1_LODEL</name>
<reference evidence="4 5" key="1">
    <citation type="journal article" date="2009" name="Nature">
        <title>Evolution of pathogenicity and sexual reproduction in eight Candida genomes.</title>
        <authorList>
            <person name="Butler G."/>
            <person name="Rasmussen M.D."/>
            <person name="Lin M.F."/>
            <person name="Santos M.A."/>
            <person name="Sakthikumar S."/>
            <person name="Munro C.A."/>
            <person name="Rheinbay E."/>
            <person name="Grabherr M."/>
            <person name="Forche A."/>
            <person name="Reedy J.L."/>
            <person name="Agrafioti I."/>
            <person name="Arnaud M.B."/>
            <person name="Bates S."/>
            <person name="Brown A.J."/>
            <person name="Brunke S."/>
            <person name="Costanzo M.C."/>
            <person name="Fitzpatrick D.A."/>
            <person name="de Groot P.W."/>
            <person name="Harris D."/>
            <person name="Hoyer L.L."/>
            <person name="Hube B."/>
            <person name="Klis F.M."/>
            <person name="Kodira C."/>
            <person name="Lennard N."/>
            <person name="Logue M.E."/>
            <person name="Martin R."/>
            <person name="Neiman A.M."/>
            <person name="Nikolaou E."/>
            <person name="Quail M.A."/>
            <person name="Quinn J."/>
            <person name="Santos M.C."/>
            <person name="Schmitzberger F.F."/>
            <person name="Sherlock G."/>
            <person name="Shah P."/>
            <person name="Silverstein K.A."/>
            <person name="Skrzypek M.S."/>
            <person name="Soll D."/>
            <person name="Staggs R."/>
            <person name="Stansfield I."/>
            <person name="Stumpf M.P."/>
            <person name="Sudbery P.E."/>
            <person name="Srikantha T."/>
            <person name="Zeng Q."/>
            <person name="Berman J."/>
            <person name="Berriman M."/>
            <person name="Heitman J."/>
            <person name="Gow N.A."/>
            <person name="Lorenz M.C."/>
            <person name="Birren B.W."/>
            <person name="Kellis M."/>
            <person name="Cuomo C.A."/>
        </authorList>
    </citation>
    <scope>NUCLEOTIDE SEQUENCE [LARGE SCALE GENOMIC DNA]</scope>
    <source>
        <strain evidence="5">ATCC 11503 / BCRC 21390 / CBS 2605 / JCM 1781 / NBRC 1676 / NRRL YB-4239</strain>
    </source>
</reference>
<protein>
    <recommendedName>
        <fullName evidence="3">GOLD domain-containing protein</fullName>
    </recommendedName>
</protein>
<keyword evidence="5" id="KW-1185">Reference proteome</keyword>
<accession>A5E4J1</accession>
<dbReference type="EMBL" id="CH981529">
    <property type="protein sequence ID" value="EDK46349.1"/>
    <property type="molecule type" value="Genomic_DNA"/>
</dbReference>
<dbReference type="OrthoDB" id="4013248at2759"/>